<proteinExistence type="inferred from homology"/>
<evidence type="ECO:0000313" key="13">
    <source>
        <dbReference type="EMBL" id="PNF44059.1"/>
    </source>
</evidence>
<dbReference type="PANTHER" id="PTHR45877:SF2">
    <property type="entry name" value="E3 UBIQUITIN-PROTEIN LIGASE SINA-RELATED"/>
    <property type="match status" value="1"/>
</dbReference>
<dbReference type="Gene3D" id="3.30.40.10">
    <property type="entry name" value="Zinc/RING finger domain, C3HC4 (zinc finger)"/>
    <property type="match status" value="1"/>
</dbReference>
<dbReference type="GO" id="GO:0005737">
    <property type="term" value="C:cytoplasm"/>
    <property type="evidence" value="ECO:0007669"/>
    <property type="project" value="InterPro"/>
</dbReference>
<evidence type="ECO:0000256" key="8">
    <source>
        <dbReference type="ARBA" id="ARBA00022833"/>
    </source>
</evidence>
<keyword evidence="14" id="KW-1185">Reference proteome</keyword>
<dbReference type="EC" id="2.3.2.27" evidence="10"/>
<organism evidence="13 14">
    <name type="scientific">Cryptotermes secundus</name>
    <dbReference type="NCBI Taxonomy" id="105785"/>
    <lineage>
        <taxon>Eukaryota</taxon>
        <taxon>Metazoa</taxon>
        <taxon>Ecdysozoa</taxon>
        <taxon>Arthropoda</taxon>
        <taxon>Hexapoda</taxon>
        <taxon>Insecta</taxon>
        <taxon>Pterygota</taxon>
        <taxon>Neoptera</taxon>
        <taxon>Polyneoptera</taxon>
        <taxon>Dictyoptera</taxon>
        <taxon>Blattodea</taxon>
        <taxon>Blattoidea</taxon>
        <taxon>Termitoidae</taxon>
        <taxon>Kalotermitidae</taxon>
        <taxon>Cryptotermitinae</taxon>
        <taxon>Cryptotermes</taxon>
    </lineage>
</organism>
<keyword evidence="8 10" id="KW-0862">Zinc</keyword>
<dbReference type="PROSITE" id="PS50089">
    <property type="entry name" value="ZF_RING_2"/>
    <property type="match status" value="1"/>
</dbReference>
<dbReference type="InterPro" id="IPR013010">
    <property type="entry name" value="Znf_SIAH"/>
</dbReference>
<dbReference type="PANTHER" id="PTHR45877">
    <property type="entry name" value="E3 UBIQUITIN-PROTEIN LIGASE SIAH2"/>
    <property type="match status" value="1"/>
</dbReference>
<gene>
    <name evidence="13" type="ORF">B7P43_G16225</name>
</gene>
<feature type="domain" description="SIAH-type" evidence="12">
    <location>
        <begin position="80"/>
        <end position="141"/>
    </location>
</feature>
<sequence>MNAVAALEMMSEISLESVNDSIVSLFECPVCYEYLAPPIYQCKHAHNICSNCKLQVTRCPSCCEIFLDSRSVFVEQIAERLLYPCKNVEFGCNVKHSLQDMVEHYNDCPHRMYECLPGKATSCRWKGRSTDILMHMKNTHVESCWMVDENCILYELNVFDGTEDIQLIAACREVFWYNFKCDVTEKKMFLAVQYIGPKEQASNFTYEFELRANADQEMSINMKNRTHPDTEKVSDIYESACCVVLDFAMLRHYVSSDNNLCFNLLVKKIVTMDSACDTKDGGSVI</sequence>
<dbReference type="GO" id="GO:0008270">
    <property type="term" value="F:zinc ion binding"/>
    <property type="evidence" value="ECO:0007669"/>
    <property type="project" value="UniProtKB-KW"/>
</dbReference>
<dbReference type="Proteomes" id="UP000235965">
    <property type="component" value="Unassembled WGS sequence"/>
</dbReference>
<comment type="catalytic activity">
    <reaction evidence="1 10">
        <text>S-ubiquitinyl-[E2 ubiquitin-conjugating enzyme]-L-cysteine + [acceptor protein]-L-lysine = [E2 ubiquitin-conjugating enzyme]-L-cysteine + N(6)-ubiquitinyl-[acceptor protein]-L-lysine.</text>
        <dbReference type="EC" id="2.3.2.27"/>
    </reaction>
</comment>
<dbReference type="Pfam" id="PF21361">
    <property type="entry name" value="Sina_ZnF"/>
    <property type="match status" value="1"/>
</dbReference>
<dbReference type="STRING" id="105785.A0A2J7RTA6"/>
<keyword evidence="7 10" id="KW-0833">Ubl conjugation pathway</keyword>
<dbReference type="InterPro" id="IPR004162">
    <property type="entry name" value="SINA-like_animal"/>
</dbReference>
<comment type="function">
    <text evidence="10">E3 ubiquitin-protein ligase that mediates ubiquitination and subsequent proteasomal degradation of target proteins. E3 ubiquitin ligases accept ubiquitin from an E2 ubiquitin-conjugating enzyme in the form of a thioester and then directly transfers the ubiquitin to targeted substrates.</text>
</comment>
<comment type="pathway">
    <text evidence="2 10">Protein modification; protein ubiquitination.</text>
</comment>
<keyword evidence="4" id="KW-0808">Transferase</keyword>
<dbReference type="GO" id="GO:0016567">
    <property type="term" value="P:protein ubiquitination"/>
    <property type="evidence" value="ECO:0007669"/>
    <property type="project" value="UniProtKB-UniPathway"/>
</dbReference>
<keyword evidence="6 9" id="KW-0863">Zinc-finger</keyword>
<evidence type="ECO:0000256" key="9">
    <source>
        <dbReference type="PROSITE-ProRule" id="PRU00455"/>
    </source>
</evidence>
<comment type="domain">
    <text evidence="10">The SBD domain (substrate-binding domain) mediates the interaction with substrate proteins. It is related to the TRAF family.</text>
</comment>
<evidence type="ECO:0000256" key="1">
    <source>
        <dbReference type="ARBA" id="ARBA00000900"/>
    </source>
</evidence>
<dbReference type="OrthoDB" id="941555at2759"/>
<comment type="caution">
    <text evidence="13">The sequence shown here is derived from an EMBL/GenBank/DDBJ whole genome shotgun (WGS) entry which is preliminary data.</text>
</comment>
<keyword evidence="5 10" id="KW-0479">Metal-binding</keyword>
<dbReference type="Pfam" id="PF21362">
    <property type="entry name" value="Sina_RING"/>
    <property type="match status" value="1"/>
</dbReference>
<dbReference type="InterPro" id="IPR049548">
    <property type="entry name" value="Sina-like_RING"/>
</dbReference>
<evidence type="ECO:0000256" key="10">
    <source>
        <dbReference type="RuleBase" id="RU201113"/>
    </source>
</evidence>
<dbReference type="GO" id="GO:0031624">
    <property type="term" value="F:ubiquitin conjugating enzyme binding"/>
    <property type="evidence" value="ECO:0007669"/>
    <property type="project" value="TreeGrafter"/>
</dbReference>
<dbReference type="InterPro" id="IPR001841">
    <property type="entry name" value="Znf_RING"/>
</dbReference>
<evidence type="ECO:0000256" key="4">
    <source>
        <dbReference type="ARBA" id="ARBA00022679"/>
    </source>
</evidence>
<protein>
    <recommendedName>
        <fullName evidence="10">E3 ubiquitin-protein ligase</fullName>
        <ecNumber evidence="10">2.3.2.27</ecNumber>
    </recommendedName>
</protein>
<evidence type="ECO:0000259" key="12">
    <source>
        <dbReference type="PROSITE" id="PS51081"/>
    </source>
</evidence>
<dbReference type="AlphaFoldDB" id="A0A2J7RTA6"/>
<reference evidence="13 14" key="1">
    <citation type="submission" date="2017-12" db="EMBL/GenBank/DDBJ databases">
        <title>Hemimetabolous genomes reveal molecular basis of termite eusociality.</title>
        <authorList>
            <person name="Harrison M.C."/>
            <person name="Jongepier E."/>
            <person name="Robertson H.M."/>
            <person name="Arning N."/>
            <person name="Bitard-Feildel T."/>
            <person name="Chao H."/>
            <person name="Childers C.P."/>
            <person name="Dinh H."/>
            <person name="Doddapaneni H."/>
            <person name="Dugan S."/>
            <person name="Gowin J."/>
            <person name="Greiner C."/>
            <person name="Han Y."/>
            <person name="Hu H."/>
            <person name="Hughes D.S.T."/>
            <person name="Huylmans A.-K."/>
            <person name="Kemena C."/>
            <person name="Kremer L.P.M."/>
            <person name="Lee S.L."/>
            <person name="Lopez-Ezquerra A."/>
            <person name="Mallet L."/>
            <person name="Monroy-Kuhn J.M."/>
            <person name="Moser A."/>
            <person name="Murali S.C."/>
            <person name="Muzny D.M."/>
            <person name="Otani S."/>
            <person name="Piulachs M.-D."/>
            <person name="Poelchau M."/>
            <person name="Qu J."/>
            <person name="Schaub F."/>
            <person name="Wada-Katsumata A."/>
            <person name="Worley K.C."/>
            <person name="Xie Q."/>
            <person name="Ylla G."/>
            <person name="Poulsen M."/>
            <person name="Gibbs R.A."/>
            <person name="Schal C."/>
            <person name="Richards S."/>
            <person name="Belles X."/>
            <person name="Korb J."/>
            <person name="Bornberg-Bauer E."/>
        </authorList>
    </citation>
    <scope>NUCLEOTIDE SEQUENCE [LARGE SCALE GENOMIC DNA]</scope>
    <source>
        <tissue evidence="13">Whole body</tissue>
    </source>
</reference>
<dbReference type="InterPro" id="IPR008974">
    <property type="entry name" value="TRAF-like"/>
</dbReference>
<evidence type="ECO:0000256" key="2">
    <source>
        <dbReference type="ARBA" id="ARBA00004906"/>
    </source>
</evidence>
<dbReference type="SUPFAM" id="SSF57850">
    <property type="entry name" value="RING/U-box"/>
    <property type="match status" value="1"/>
</dbReference>
<dbReference type="InterPro" id="IPR013083">
    <property type="entry name" value="Znf_RING/FYVE/PHD"/>
</dbReference>
<dbReference type="Pfam" id="PF03145">
    <property type="entry name" value="Sina_TRAF"/>
    <property type="match status" value="1"/>
</dbReference>
<evidence type="ECO:0000256" key="5">
    <source>
        <dbReference type="ARBA" id="ARBA00022723"/>
    </source>
</evidence>
<evidence type="ECO:0000313" key="14">
    <source>
        <dbReference type="Proteomes" id="UP000235965"/>
    </source>
</evidence>
<dbReference type="InParanoid" id="A0A2J7RTA6"/>
<comment type="domain">
    <text evidence="10">The RING-type zinc finger domain is essential for ubiquitin ligase activity.</text>
</comment>
<feature type="domain" description="RING-type" evidence="11">
    <location>
        <begin position="28"/>
        <end position="62"/>
    </location>
</feature>
<dbReference type="EMBL" id="NEVH01000006">
    <property type="protein sequence ID" value="PNF44059.1"/>
    <property type="molecule type" value="Genomic_DNA"/>
</dbReference>
<dbReference type="PROSITE" id="PS51081">
    <property type="entry name" value="ZF_SIAH"/>
    <property type="match status" value="1"/>
</dbReference>
<dbReference type="UniPathway" id="UPA00143"/>
<evidence type="ECO:0000256" key="6">
    <source>
        <dbReference type="ARBA" id="ARBA00022771"/>
    </source>
</evidence>
<dbReference type="Gene3D" id="2.60.210.10">
    <property type="entry name" value="Apoptosis, Tumor Necrosis Factor Receptor Associated Protein 2, Chain A"/>
    <property type="match status" value="1"/>
</dbReference>
<evidence type="ECO:0000256" key="3">
    <source>
        <dbReference type="ARBA" id="ARBA00009119"/>
    </source>
</evidence>
<comment type="similarity">
    <text evidence="3 10">Belongs to the SINA (Seven in absentia) family.</text>
</comment>
<evidence type="ECO:0000256" key="7">
    <source>
        <dbReference type="ARBA" id="ARBA00022786"/>
    </source>
</evidence>
<accession>A0A2J7RTA6</accession>
<dbReference type="InterPro" id="IPR018121">
    <property type="entry name" value="7-in-absentia-prot_TRAF-dom"/>
</dbReference>
<evidence type="ECO:0000259" key="11">
    <source>
        <dbReference type="PROSITE" id="PS50089"/>
    </source>
</evidence>
<dbReference type="SUPFAM" id="SSF49599">
    <property type="entry name" value="TRAF domain-like"/>
    <property type="match status" value="1"/>
</dbReference>
<dbReference type="GO" id="GO:0043161">
    <property type="term" value="P:proteasome-mediated ubiquitin-dependent protein catabolic process"/>
    <property type="evidence" value="ECO:0007669"/>
    <property type="project" value="TreeGrafter"/>
</dbReference>
<dbReference type="GO" id="GO:0061630">
    <property type="term" value="F:ubiquitin protein ligase activity"/>
    <property type="evidence" value="ECO:0007669"/>
    <property type="project" value="UniProtKB-EC"/>
</dbReference>
<name>A0A2J7RTA6_9NEOP</name>